<name>A0A9N8EY46_9STRA</name>
<feature type="transmembrane region" description="Helical" evidence="7">
    <location>
        <begin position="444"/>
        <end position="468"/>
    </location>
</feature>
<comment type="caution">
    <text evidence="10">The sequence shown here is derived from an EMBL/GenBank/DDBJ whole genome shotgun (WGS) entry which is preliminary data.</text>
</comment>
<dbReference type="Pfam" id="PF00072">
    <property type="entry name" value="Response_reg"/>
    <property type="match status" value="1"/>
</dbReference>
<dbReference type="Pfam" id="PF02518">
    <property type="entry name" value="HATPase_c"/>
    <property type="match status" value="1"/>
</dbReference>
<dbReference type="OrthoDB" id="42472at2759"/>
<feature type="domain" description="Response regulatory" evidence="9">
    <location>
        <begin position="789"/>
        <end position="906"/>
    </location>
</feature>
<keyword evidence="5" id="KW-0597">Phosphoprotein</keyword>
<dbReference type="CDD" id="cd17546">
    <property type="entry name" value="REC_hyHK_CKI1_RcsC-like"/>
    <property type="match status" value="1"/>
</dbReference>
<keyword evidence="7" id="KW-0812">Transmembrane</keyword>
<protein>
    <recommendedName>
        <fullName evidence="2">histidine kinase</fullName>
        <ecNumber evidence="2">2.7.13.3</ecNumber>
    </recommendedName>
</protein>
<evidence type="ECO:0000256" key="4">
    <source>
        <dbReference type="ARBA" id="ARBA00022777"/>
    </source>
</evidence>
<evidence type="ECO:0000256" key="7">
    <source>
        <dbReference type="SAM" id="Phobius"/>
    </source>
</evidence>
<dbReference type="PRINTS" id="PR00344">
    <property type="entry name" value="BCTRLSENSOR"/>
</dbReference>
<dbReference type="SUPFAM" id="SSF47384">
    <property type="entry name" value="Homodimeric domain of signal transducing histidine kinase"/>
    <property type="match status" value="1"/>
</dbReference>
<evidence type="ECO:0000313" key="11">
    <source>
        <dbReference type="Proteomes" id="UP001153069"/>
    </source>
</evidence>
<feature type="modified residue" description="4-aspartylphosphate" evidence="5">
    <location>
        <position position="840"/>
    </location>
</feature>
<dbReference type="InterPro" id="IPR003594">
    <property type="entry name" value="HATPase_dom"/>
</dbReference>
<feature type="region of interest" description="Disordered" evidence="6">
    <location>
        <begin position="180"/>
        <end position="205"/>
    </location>
</feature>
<dbReference type="PANTHER" id="PTHR43047">
    <property type="entry name" value="TWO-COMPONENT HISTIDINE PROTEIN KINASE"/>
    <property type="match status" value="1"/>
</dbReference>
<evidence type="ECO:0000259" key="9">
    <source>
        <dbReference type="PROSITE" id="PS50110"/>
    </source>
</evidence>
<dbReference type="InterPro" id="IPR011006">
    <property type="entry name" value="CheY-like_superfamily"/>
</dbReference>
<dbReference type="EC" id="2.7.13.3" evidence="2"/>
<dbReference type="Gene3D" id="3.40.50.2300">
    <property type="match status" value="1"/>
</dbReference>
<evidence type="ECO:0000256" key="5">
    <source>
        <dbReference type="PROSITE-ProRule" id="PRU00169"/>
    </source>
</evidence>
<keyword evidence="4 10" id="KW-0418">Kinase</keyword>
<evidence type="ECO:0000256" key="3">
    <source>
        <dbReference type="ARBA" id="ARBA00022679"/>
    </source>
</evidence>
<dbReference type="InterPro" id="IPR001789">
    <property type="entry name" value="Sig_transdc_resp-reg_receiver"/>
</dbReference>
<dbReference type="SMART" id="SM00448">
    <property type="entry name" value="REC"/>
    <property type="match status" value="1"/>
</dbReference>
<comment type="catalytic activity">
    <reaction evidence="1">
        <text>ATP + protein L-histidine = ADP + protein N-phospho-L-histidine.</text>
        <dbReference type="EC" id="2.7.13.3"/>
    </reaction>
</comment>
<dbReference type="EMBL" id="CAICTM010001902">
    <property type="protein sequence ID" value="CAB9526880.1"/>
    <property type="molecule type" value="Genomic_DNA"/>
</dbReference>
<evidence type="ECO:0000256" key="6">
    <source>
        <dbReference type="SAM" id="MobiDB-lite"/>
    </source>
</evidence>
<gene>
    <name evidence="10" type="ORF">SEMRO_1904_G304550.1</name>
</gene>
<dbReference type="Gene3D" id="3.30.565.10">
    <property type="entry name" value="Histidine kinase-like ATPase, C-terminal domain"/>
    <property type="match status" value="1"/>
</dbReference>
<dbReference type="SUPFAM" id="SSF55874">
    <property type="entry name" value="ATPase domain of HSP90 chaperone/DNA topoisomerase II/histidine kinase"/>
    <property type="match status" value="1"/>
</dbReference>
<dbReference type="GO" id="GO:0000155">
    <property type="term" value="F:phosphorelay sensor kinase activity"/>
    <property type="evidence" value="ECO:0007669"/>
    <property type="project" value="InterPro"/>
</dbReference>
<dbReference type="InterPro" id="IPR036890">
    <property type="entry name" value="HATPase_C_sf"/>
</dbReference>
<evidence type="ECO:0000313" key="10">
    <source>
        <dbReference type="EMBL" id="CAB9526880.1"/>
    </source>
</evidence>
<keyword evidence="3" id="KW-0808">Transferase</keyword>
<dbReference type="SMART" id="SM00387">
    <property type="entry name" value="HATPase_c"/>
    <property type="match status" value="1"/>
</dbReference>
<keyword evidence="7" id="KW-0472">Membrane</keyword>
<dbReference type="PROSITE" id="PS50109">
    <property type="entry name" value="HIS_KIN"/>
    <property type="match status" value="1"/>
</dbReference>
<dbReference type="InterPro" id="IPR036097">
    <property type="entry name" value="HisK_dim/P_sf"/>
</dbReference>
<feature type="compositionally biased region" description="Polar residues" evidence="6">
    <location>
        <begin position="180"/>
        <end position="195"/>
    </location>
</feature>
<dbReference type="Proteomes" id="UP001153069">
    <property type="component" value="Unassembled WGS sequence"/>
</dbReference>
<dbReference type="SUPFAM" id="SSF52172">
    <property type="entry name" value="CheY-like"/>
    <property type="match status" value="1"/>
</dbReference>
<sequence length="919" mass="102406">MASPSPKISTTPTSRNEDENSLVTTSLAQAETRWVNCLRLAVIAVLLLATIGLSAGVYLYTRQEEQDKFEAHFEDSALQVIENFHDLVDRHIGAASSLSTDITSYALDKNLTFPFVTLPDFALKGSNFRIHSGSHVVHWLPLVTDERRGEWQDFAYENREQIDDAFEVDLYQRTLQDQQLGRQTQNNGSRHLQQQGDKEKGNLTVLEDGTGYHPRIWNNAAITIEGDAPDDSGPYLPAWQRSPISPIKQDLLNLNFANTGVVGPGVFKAMLTSKKAVFRNAFVPIPKQLKNLEANLRISQYRNSVSDLLDGLNTFLLYPVFESFQPDAEVTGVLATSIYWNVLFSHLVPSTTRGLICVIENSFNQTFSYRIDGPEATSLGIGDHHDPKFDYLSMSMSVNEYLEALSSPQNRAYNTVPLSRDTEYHIRVYPSQDTADEFLTNKPALYTAIVILGFSFASFLFLVFSYVVERRQRIMLEKVVENAKRVAAAERELNEFLSHEVRNPLASAMSACTFVMTAINEPQPLVDEETRKSAREDIEVVNSSLHFINDFLRSMLDIHKASGNQIKIEKTPTDVLHDVFEPVSAILYKRVANFDVIVDCPPSLIVMTDSIRLKQVVLNLVRNSSKFVERGFVRMRAAVVDHQVRIYVEDSGPGVPLDKREDLFQKYQPSLDLLHQGTGLGLSLVQKLMASMGGNVWLDEDYESGVEGCPGACFVVELHTNPVDIEATLPTDSDSDLHNGATNVQVALPNSDTGKDETAVHESPADEKVIMPEEDTQALPEEELPPDLSVLFVDDDVVLRKLFVRAVKKVQPAWNIQEVSSGERALELCESASPDLIFLDQYMASVDKQLLGTETSVAMRAKGVTSIICGLSANDIRDNFINSGADDFILKPMPCRPDELKQVLAGLLSRKGSLQGLIQ</sequence>
<dbReference type="InterPro" id="IPR004358">
    <property type="entry name" value="Sig_transdc_His_kin-like_C"/>
</dbReference>
<dbReference type="PROSITE" id="PS50110">
    <property type="entry name" value="RESPONSE_REGULATORY"/>
    <property type="match status" value="1"/>
</dbReference>
<accession>A0A9N8EY46</accession>
<feature type="compositionally biased region" description="Low complexity" evidence="6">
    <location>
        <begin position="1"/>
        <end position="14"/>
    </location>
</feature>
<keyword evidence="7" id="KW-1133">Transmembrane helix</keyword>
<evidence type="ECO:0000256" key="2">
    <source>
        <dbReference type="ARBA" id="ARBA00012438"/>
    </source>
</evidence>
<feature type="region of interest" description="Disordered" evidence="6">
    <location>
        <begin position="1"/>
        <end position="20"/>
    </location>
</feature>
<evidence type="ECO:0000259" key="8">
    <source>
        <dbReference type="PROSITE" id="PS50109"/>
    </source>
</evidence>
<feature type="domain" description="Histidine kinase" evidence="8">
    <location>
        <begin position="496"/>
        <end position="722"/>
    </location>
</feature>
<dbReference type="AlphaFoldDB" id="A0A9N8EY46"/>
<dbReference type="InterPro" id="IPR005467">
    <property type="entry name" value="His_kinase_dom"/>
</dbReference>
<organism evidence="10 11">
    <name type="scientific">Seminavis robusta</name>
    <dbReference type="NCBI Taxonomy" id="568900"/>
    <lineage>
        <taxon>Eukaryota</taxon>
        <taxon>Sar</taxon>
        <taxon>Stramenopiles</taxon>
        <taxon>Ochrophyta</taxon>
        <taxon>Bacillariophyta</taxon>
        <taxon>Bacillariophyceae</taxon>
        <taxon>Bacillariophycidae</taxon>
        <taxon>Naviculales</taxon>
        <taxon>Naviculaceae</taxon>
        <taxon>Seminavis</taxon>
    </lineage>
</organism>
<reference evidence="10" key="1">
    <citation type="submission" date="2020-06" db="EMBL/GenBank/DDBJ databases">
        <authorList>
            <consortium name="Plant Systems Biology data submission"/>
        </authorList>
    </citation>
    <scope>NUCLEOTIDE SEQUENCE</scope>
    <source>
        <strain evidence="10">D6</strain>
    </source>
</reference>
<keyword evidence="11" id="KW-1185">Reference proteome</keyword>
<evidence type="ECO:0000256" key="1">
    <source>
        <dbReference type="ARBA" id="ARBA00000085"/>
    </source>
</evidence>
<dbReference type="Gene3D" id="1.10.287.130">
    <property type="match status" value="1"/>
</dbReference>
<feature type="transmembrane region" description="Helical" evidence="7">
    <location>
        <begin position="40"/>
        <end position="60"/>
    </location>
</feature>
<proteinExistence type="predicted"/>